<keyword evidence="2" id="KW-1185">Reference proteome</keyword>
<evidence type="ECO:0000313" key="1">
    <source>
        <dbReference type="EMBL" id="RNA14718.1"/>
    </source>
</evidence>
<reference evidence="1 2" key="1">
    <citation type="journal article" date="2018" name="Sci. Rep.">
        <title>Genomic signatures of local adaptation to the degree of environmental predictability in rotifers.</title>
        <authorList>
            <person name="Franch-Gras L."/>
            <person name="Hahn C."/>
            <person name="Garcia-Roger E.M."/>
            <person name="Carmona M.J."/>
            <person name="Serra M."/>
            <person name="Gomez A."/>
        </authorList>
    </citation>
    <scope>NUCLEOTIDE SEQUENCE [LARGE SCALE GENOMIC DNA]</scope>
    <source>
        <strain evidence="1">HYR1</strain>
    </source>
</reference>
<organism evidence="1 2">
    <name type="scientific">Brachionus plicatilis</name>
    <name type="common">Marine rotifer</name>
    <name type="synonym">Brachionus muelleri</name>
    <dbReference type="NCBI Taxonomy" id="10195"/>
    <lineage>
        <taxon>Eukaryota</taxon>
        <taxon>Metazoa</taxon>
        <taxon>Spiralia</taxon>
        <taxon>Gnathifera</taxon>
        <taxon>Rotifera</taxon>
        <taxon>Eurotatoria</taxon>
        <taxon>Monogononta</taxon>
        <taxon>Pseudotrocha</taxon>
        <taxon>Ploima</taxon>
        <taxon>Brachionidae</taxon>
        <taxon>Brachionus</taxon>
    </lineage>
</organism>
<sequence length="74" mass="8569">MIKFSKICEHYDVACKISLLSPNSKSYVNRLEQVKERTYTILNLLSISKRIFISDTKSKLSIFELAITQPETRS</sequence>
<proteinExistence type="predicted"/>
<dbReference type="EMBL" id="REGN01005119">
    <property type="protein sequence ID" value="RNA14718.1"/>
    <property type="molecule type" value="Genomic_DNA"/>
</dbReference>
<dbReference type="Proteomes" id="UP000276133">
    <property type="component" value="Unassembled WGS sequence"/>
</dbReference>
<gene>
    <name evidence="1" type="ORF">BpHYR1_030456</name>
</gene>
<protein>
    <submittedName>
        <fullName evidence="1">Uncharacterized protein</fullName>
    </submittedName>
</protein>
<accession>A0A3M7QUQ3</accession>
<comment type="caution">
    <text evidence="1">The sequence shown here is derived from an EMBL/GenBank/DDBJ whole genome shotgun (WGS) entry which is preliminary data.</text>
</comment>
<name>A0A3M7QUQ3_BRAPC</name>
<dbReference type="AlphaFoldDB" id="A0A3M7QUQ3"/>
<evidence type="ECO:0000313" key="2">
    <source>
        <dbReference type="Proteomes" id="UP000276133"/>
    </source>
</evidence>